<accession>A0A6P5LW56</accession>
<keyword evidence="6" id="KW-0132">Cell division</keyword>
<sequence>MFQKSHQILSDHYQMQDALERSDEMMAIAKDLFGDAPRRRTGYPNVTIAPDSEIGSSSGPIVSKRDPLTQSILNESAIDPQALNEVEEGEGEETVNSQSEESENELDDSMNFQSNMRTDRLLQRLNEENSEFISKLCTSLRQKIATAQTTPPTTPTVATPSLEHRALNATQAVKRIQSRLPPEEPAQNVDSNYVVGQVLNPNSRKQKQQLGKDAAFSLSVKKKPGLPVSSKVKKNVSFNNETTSDLPSADVSSLDTLKHMIHEVEHEMEEYERWTGREVKGWKNNQGLTGFTLSLVSSLCRLVRYLKESEMQLRKEVDTRQRLEVVLGDHRELIDALTAEILLLKDENTALQAKFQQYMVTTDEQLISLTHAIKSVPVIGSIREESVASERGVAVRSIASSQEAPVVNDNVSVPLIFRRDEFPQEELPVKLTQLPNPTDGLNLANSLPAHMFEPAVMLTPPRQKNNPEFPPLQEVLRRTVQTRPAPRILPSVEITEKEQNWEKKNLPSAVEIPNSNEENRLFTQRWRVSHMDEDLANKTQPLFASVPQAQCPPSHFQPSGNCTFPEEPPVLGDGQQLRTNEPFLQNKDLMARIAELTLQNSAIKAHLNNFIGPSGEQGDAPQDLAKLENINDMTTTFPAMQPQTPNSMEERIAELNRQSVEARGKLLQLIEQQKLVCLNPSPPLGSPGHSPLRAWTEGGKRTIEVSVPGAETTENSKGSAISPANGMNARRSSGATSYSCSPLNTTSGSGRFTPVSQRAKVEKQREEGWFALSTHVT</sequence>
<feature type="compositionally biased region" description="Polar residues" evidence="12">
    <location>
        <begin position="730"/>
        <end position="754"/>
    </location>
</feature>
<dbReference type="GO" id="GO:0051301">
    <property type="term" value="P:cell division"/>
    <property type="evidence" value="ECO:0007669"/>
    <property type="project" value="UniProtKB-KW"/>
</dbReference>
<comment type="subunit">
    <text evidence="3">Interacts with CEP120.</text>
</comment>
<evidence type="ECO:0000256" key="10">
    <source>
        <dbReference type="ARBA" id="ARBA00023306"/>
    </source>
</evidence>
<evidence type="ECO:0000256" key="6">
    <source>
        <dbReference type="ARBA" id="ARBA00022618"/>
    </source>
</evidence>
<dbReference type="GO" id="GO:0046599">
    <property type="term" value="P:regulation of centriole replication"/>
    <property type="evidence" value="ECO:0007669"/>
    <property type="project" value="TreeGrafter"/>
</dbReference>
<keyword evidence="8" id="KW-0175">Coiled coil</keyword>
<evidence type="ECO:0000256" key="11">
    <source>
        <dbReference type="ARBA" id="ARBA00030722"/>
    </source>
</evidence>
<evidence type="ECO:0000256" key="8">
    <source>
        <dbReference type="ARBA" id="ARBA00023054"/>
    </source>
</evidence>
<dbReference type="RefSeq" id="XP_020862795.1">
    <property type="nucleotide sequence ID" value="XM_021007136.1"/>
</dbReference>
<keyword evidence="9" id="KW-0206">Cytoskeleton</keyword>
<keyword evidence="13" id="KW-1185">Reference proteome</keyword>
<feature type="region of interest" description="Disordered" evidence="12">
    <location>
        <begin position="39"/>
        <end position="65"/>
    </location>
</feature>
<evidence type="ECO:0000256" key="4">
    <source>
        <dbReference type="ARBA" id="ARBA00018313"/>
    </source>
</evidence>
<dbReference type="GO" id="GO:0005813">
    <property type="term" value="C:centrosome"/>
    <property type="evidence" value="ECO:0007669"/>
    <property type="project" value="TreeGrafter"/>
</dbReference>
<dbReference type="GO" id="GO:0051310">
    <property type="term" value="P:metaphase chromosome alignment"/>
    <property type="evidence" value="ECO:0007669"/>
    <property type="project" value="TreeGrafter"/>
</dbReference>
<dbReference type="InterPro" id="IPR031387">
    <property type="entry name" value="SPICE1"/>
</dbReference>
<evidence type="ECO:0000313" key="13">
    <source>
        <dbReference type="Proteomes" id="UP000515140"/>
    </source>
</evidence>
<keyword evidence="5" id="KW-0963">Cytoplasm</keyword>
<evidence type="ECO:0000313" key="14">
    <source>
        <dbReference type="RefSeq" id="XP_020862795.1"/>
    </source>
</evidence>
<evidence type="ECO:0000256" key="9">
    <source>
        <dbReference type="ARBA" id="ARBA00023212"/>
    </source>
</evidence>
<feature type="region of interest" description="Disordered" evidence="12">
    <location>
        <begin position="86"/>
        <end position="113"/>
    </location>
</feature>
<name>A0A6P5LW56_PHACI</name>
<evidence type="ECO:0000256" key="12">
    <source>
        <dbReference type="SAM" id="MobiDB-lite"/>
    </source>
</evidence>
<keyword evidence="10" id="KW-0131">Cell cycle</keyword>
<protein>
    <recommendedName>
        <fullName evidence="4">Spindle and centriole-associated protein 1</fullName>
    </recommendedName>
    <alternativeName>
        <fullName evidence="11">Coiled-coil domain-containing protein 52</fullName>
    </alternativeName>
</protein>
<comment type="subcellular location">
    <subcellularLocation>
        <location evidence="1">Cytoplasm</location>
        <location evidence="1">Cytoskeleton</location>
        <location evidence="1">Microtubule organizing center</location>
        <location evidence="1">Centrosome</location>
        <location evidence="1">Centriole</location>
    </subcellularLocation>
    <subcellularLocation>
        <location evidence="2">Cytoplasm</location>
        <location evidence="2">Cytoskeleton</location>
        <location evidence="2">Spindle</location>
    </subcellularLocation>
</comment>
<proteinExistence type="predicted"/>
<evidence type="ECO:0000256" key="3">
    <source>
        <dbReference type="ARBA" id="ARBA00011745"/>
    </source>
</evidence>
<dbReference type="PANTHER" id="PTHR31167">
    <property type="entry name" value="SPINDLE AND CENTRIOLE ASSOCIATED PROTEIN 1 SPICE1"/>
    <property type="match status" value="1"/>
</dbReference>
<dbReference type="PANTHER" id="PTHR31167:SF3">
    <property type="entry name" value="SPINDLE AND CENTRIOLE-ASSOCIATED PROTEIN 1"/>
    <property type="match status" value="1"/>
</dbReference>
<dbReference type="Pfam" id="PF15678">
    <property type="entry name" value="SPICE"/>
    <property type="match status" value="1"/>
</dbReference>
<organism evidence="13 14">
    <name type="scientific">Phascolarctos cinereus</name>
    <name type="common">Koala</name>
    <dbReference type="NCBI Taxonomy" id="38626"/>
    <lineage>
        <taxon>Eukaryota</taxon>
        <taxon>Metazoa</taxon>
        <taxon>Chordata</taxon>
        <taxon>Craniata</taxon>
        <taxon>Vertebrata</taxon>
        <taxon>Euteleostomi</taxon>
        <taxon>Mammalia</taxon>
        <taxon>Metatheria</taxon>
        <taxon>Diprotodontia</taxon>
        <taxon>Phascolarctidae</taxon>
        <taxon>Phascolarctos</taxon>
    </lineage>
</organism>
<dbReference type="Proteomes" id="UP000515140">
    <property type="component" value="Unplaced"/>
</dbReference>
<gene>
    <name evidence="14" type="primary">SPICE1</name>
</gene>
<dbReference type="CTD" id="152185"/>
<dbReference type="GO" id="GO:0090307">
    <property type="term" value="P:mitotic spindle assembly"/>
    <property type="evidence" value="ECO:0007669"/>
    <property type="project" value="InterPro"/>
</dbReference>
<evidence type="ECO:0000256" key="7">
    <source>
        <dbReference type="ARBA" id="ARBA00022776"/>
    </source>
</evidence>
<dbReference type="GeneID" id="110222229"/>
<keyword evidence="7" id="KW-0498">Mitosis</keyword>
<dbReference type="GO" id="GO:0005819">
    <property type="term" value="C:spindle"/>
    <property type="evidence" value="ECO:0007669"/>
    <property type="project" value="UniProtKB-SubCell"/>
</dbReference>
<evidence type="ECO:0000256" key="1">
    <source>
        <dbReference type="ARBA" id="ARBA00004114"/>
    </source>
</evidence>
<evidence type="ECO:0000256" key="5">
    <source>
        <dbReference type="ARBA" id="ARBA00022490"/>
    </source>
</evidence>
<dbReference type="AlphaFoldDB" id="A0A6P5LW56"/>
<feature type="region of interest" description="Disordered" evidence="12">
    <location>
        <begin position="707"/>
        <end position="754"/>
    </location>
</feature>
<evidence type="ECO:0000256" key="2">
    <source>
        <dbReference type="ARBA" id="ARBA00004186"/>
    </source>
</evidence>
<reference evidence="14" key="1">
    <citation type="submission" date="2025-08" db="UniProtKB">
        <authorList>
            <consortium name="RefSeq"/>
        </authorList>
    </citation>
    <scope>IDENTIFICATION</scope>
    <source>
        <tissue evidence="14">Spleen</tissue>
    </source>
</reference>
<dbReference type="GO" id="GO:0005814">
    <property type="term" value="C:centriole"/>
    <property type="evidence" value="ECO:0007669"/>
    <property type="project" value="UniProtKB-SubCell"/>
</dbReference>